<keyword evidence="1" id="KW-0812">Transmembrane</keyword>
<feature type="transmembrane region" description="Helical" evidence="1">
    <location>
        <begin position="40"/>
        <end position="58"/>
    </location>
</feature>
<feature type="transmembrane region" description="Helical" evidence="1">
    <location>
        <begin position="65"/>
        <end position="87"/>
    </location>
</feature>
<dbReference type="Proteomes" id="UP000469440">
    <property type="component" value="Unassembled WGS sequence"/>
</dbReference>
<dbReference type="EMBL" id="VWXL01000052">
    <property type="protein sequence ID" value="MVB10938.1"/>
    <property type="molecule type" value="Genomic_DNA"/>
</dbReference>
<feature type="transmembrane region" description="Helical" evidence="1">
    <location>
        <begin position="93"/>
        <end position="115"/>
    </location>
</feature>
<dbReference type="InterPro" id="IPR012651">
    <property type="entry name" value="Thia_Transptr_ThiT"/>
</dbReference>
<dbReference type="OrthoDB" id="9795813at2"/>
<feature type="transmembrane region" description="Helical" evidence="1">
    <location>
        <begin position="122"/>
        <end position="146"/>
    </location>
</feature>
<feature type="transmembrane region" description="Helical" evidence="1">
    <location>
        <begin position="158"/>
        <end position="183"/>
    </location>
</feature>
<evidence type="ECO:0000256" key="1">
    <source>
        <dbReference type="SAM" id="Phobius"/>
    </source>
</evidence>
<gene>
    <name evidence="2" type="primary">thiT</name>
    <name evidence="2" type="ORF">CAFE_16390</name>
</gene>
<sequence length="190" mass="20743">MTNENTKTTGLNPTVLRLVESAVMLGLATVLSLIKLYQMPLGGSVTLCSMLPILLIGYKYGVKWGLLTGFTYGVIQLLLDLAAVMSWGLTPVAITVSFLFDYLLAFAFLGLAAVYGRSFPKFVAGMFTGVLLRFVCHVISGATAYLSWVPAEWSGHPWLYSMAYNAFLLPDIAICLVVGGLLYKPLKRFL</sequence>
<accession>A0A6N8HZ34</accession>
<keyword evidence="1" id="KW-1133">Transmembrane helix</keyword>
<dbReference type="GO" id="GO:0015234">
    <property type="term" value="F:thiamine transmembrane transporter activity"/>
    <property type="evidence" value="ECO:0007669"/>
    <property type="project" value="InterPro"/>
</dbReference>
<evidence type="ECO:0000313" key="3">
    <source>
        <dbReference type="Proteomes" id="UP000469440"/>
    </source>
</evidence>
<dbReference type="Pfam" id="PF09515">
    <property type="entry name" value="Thia_YuaJ"/>
    <property type="match status" value="1"/>
</dbReference>
<comment type="caution">
    <text evidence="2">The sequence shown here is derived from an EMBL/GenBank/DDBJ whole genome shotgun (WGS) entry which is preliminary data.</text>
</comment>
<reference evidence="2 3" key="1">
    <citation type="submission" date="2019-09" db="EMBL/GenBank/DDBJ databases">
        <title>Genome sequence of Clostridium sp. EA1.</title>
        <authorList>
            <person name="Poehlein A."/>
            <person name="Bengelsdorf F.R."/>
            <person name="Daniel R."/>
        </authorList>
    </citation>
    <scope>NUCLEOTIDE SEQUENCE [LARGE SCALE GENOMIC DNA]</scope>
    <source>
        <strain evidence="2 3">EA1</strain>
    </source>
</reference>
<proteinExistence type="predicted"/>
<dbReference type="Gene3D" id="1.10.1760.20">
    <property type="match status" value="1"/>
</dbReference>
<dbReference type="AlphaFoldDB" id="A0A6N8HZ34"/>
<evidence type="ECO:0000313" key="2">
    <source>
        <dbReference type="EMBL" id="MVB10938.1"/>
    </source>
</evidence>
<name>A0A6N8HZ34_9FIRM</name>
<organism evidence="2 3">
    <name type="scientific">Caproicibacter fermentans</name>
    <dbReference type="NCBI Taxonomy" id="2576756"/>
    <lineage>
        <taxon>Bacteria</taxon>
        <taxon>Bacillati</taxon>
        <taxon>Bacillota</taxon>
        <taxon>Clostridia</taxon>
        <taxon>Eubacteriales</taxon>
        <taxon>Acutalibacteraceae</taxon>
        <taxon>Caproicibacter</taxon>
    </lineage>
</organism>
<protein>
    <submittedName>
        <fullName evidence="2">Thiamine transporter ThiT</fullName>
    </submittedName>
</protein>
<dbReference type="GO" id="GO:0005886">
    <property type="term" value="C:plasma membrane"/>
    <property type="evidence" value="ECO:0007669"/>
    <property type="project" value="InterPro"/>
</dbReference>
<dbReference type="RefSeq" id="WP_156990333.1">
    <property type="nucleotide sequence ID" value="NZ_VWXL01000052.1"/>
</dbReference>
<feature type="transmembrane region" description="Helical" evidence="1">
    <location>
        <begin position="15"/>
        <end position="34"/>
    </location>
</feature>
<keyword evidence="3" id="KW-1185">Reference proteome</keyword>
<keyword evidence="1" id="KW-0472">Membrane</keyword>